<dbReference type="Pfam" id="PF07759">
    <property type="entry name" value="DUF1615"/>
    <property type="match status" value="1"/>
</dbReference>
<accession>W0I2N1</accession>
<sequence>MDHLLHNIHRLVFPAVLYPLRAAGAVPPGVRSKPVRWPGVTALGMLTLLLGLTGCGSQQSKQADSARPEVVKAHILRLMPSSVRDRPGWAADIAAALSAQTLPASTENICSVLAVIAQESNFNADPTVPNLAGIARAEIDRRGAARHIPAFVMHAALLLPSSDGRSYSTRLDKVRSEKDLSDLFDDFIDAVPLGQRLFGNLNPVHTGGPMQVSIAFAQAHAEHYPYPIPGTLRQEVFTRRGGIYFGLAHLLGYPAAYSQPLYRFADYNAGWYASRNAAFQSAVSRISGKKLALDGDLINYAADSPGQTELALRSVQQPLGLSASAIRQMLEQGERESFEKTALYRQVYALAERGGKRLPREMLPGIKLESPKITRDLTTAWFAKRVDSRYQRCVDDDRGG</sequence>
<reference evidence="1 2" key="1">
    <citation type="journal article" date="2014" name="Genome Biol. Evol.">
        <title>Genome degeneration and adaptation in a nascent stage of symbiosis.</title>
        <authorList>
            <person name="Oakeson K.F."/>
            <person name="Gil R."/>
            <person name="Clayton A.L."/>
            <person name="Dunn D.M."/>
            <person name="von Niederhausern A.C."/>
            <person name="Hamil C."/>
            <person name="Aoyagi A."/>
            <person name="Duval B."/>
            <person name="Baca A."/>
            <person name="Silva F.J."/>
            <person name="Vallier A."/>
            <person name="Jackson D.G."/>
            <person name="Latorre A."/>
            <person name="Weiss R.B."/>
            <person name="Heddi A."/>
            <person name="Moya A."/>
            <person name="Dale C."/>
        </authorList>
    </citation>
    <scope>NUCLEOTIDE SEQUENCE [LARGE SCALE GENOMIC DNA]</scope>
    <source>
        <strain evidence="1 2">HS1</strain>
    </source>
</reference>
<dbReference type="AlphaFoldDB" id="W0I2N1"/>
<name>W0I2N1_9GAMM</name>
<dbReference type="KEGG" id="sod:Sant_3713"/>
<protein>
    <submittedName>
        <fullName evidence="1">Lipoprotein</fullName>
    </submittedName>
</protein>
<dbReference type="InterPro" id="IPR011673">
    <property type="entry name" value="DUF1615"/>
</dbReference>
<gene>
    <name evidence="1" type="primary">yaiW</name>
    <name evidence="1" type="ORF">Sant_3713</name>
</gene>
<evidence type="ECO:0000313" key="1">
    <source>
        <dbReference type="EMBL" id="AHF78693.1"/>
    </source>
</evidence>
<evidence type="ECO:0000313" key="2">
    <source>
        <dbReference type="Proteomes" id="UP000019028"/>
    </source>
</evidence>
<organism evidence="1 2">
    <name type="scientific">Sodalis praecaptivus</name>
    <dbReference type="NCBI Taxonomy" id="1239307"/>
    <lineage>
        <taxon>Bacteria</taxon>
        <taxon>Pseudomonadati</taxon>
        <taxon>Pseudomonadota</taxon>
        <taxon>Gammaproteobacteria</taxon>
        <taxon>Enterobacterales</taxon>
        <taxon>Bruguierivoracaceae</taxon>
        <taxon>Sodalis</taxon>
    </lineage>
</organism>
<keyword evidence="1" id="KW-0449">Lipoprotein</keyword>
<keyword evidence="2" id="KW-1185">Reference proteome</keyword>
<dbReference type="Proteomes" id="UP000019028">
    <property type="component" value="Chromosome"/>
</dbReference>
<dbReference type="EMBL" id="CP006569">
    <property type="protein sequence ID" value="AHF78693.1"/>
    <property type="molecule type" value="Genomic_DNA"/>
</dbReference>
<dbReference type="HOGENOM" id="CLU_048230_1_0_6"/>
<proteinExistence type="predicted"/>
<dbReference type="PATRIC" id="fig|1239307.3.peg.4107"/>